<accession>A0ABY8F2L9</accession>
<sequence length="204" mass="22690">MFGLMFQRAILSSCLKSLFIAVLVSLGKTGLAHGVDLDAFNPAKTDPEQFLIAVQHSQRLKVPTNGARMKVVMREKSSGRVLKQKEIFLTRTSLPKESASQFQRDHDETVSIFRIPGAQIDELRSLQAKFLSMPESKRKAISGSLMIDVAGCKVDPEDNGQMLISTYLKTSELPEFVVLASDYDLRNVPTKQGAEQHDPIKPCR</sequence>
<reference evidence="1 2" key="1">
    <citation type="submission" date="2023-03" db="EMBL/GenBank/DDBJ databases">
        <title>Roseibium porphyridii sp. nov. and Roseibium rhodosorbium sp. nov. isolated from marine algae, Porphyridium cruentum and Rhodosorus marinus, respectively.</title>
        <authorList>
            <person name="Lee M.W."/>
            <person name="Choi B.J."/>
            <person name="Lee J.K."/>
            <person name="Choi D.G."/>
            <person name="Baek J.H."/>
            <person name="Bayburt H."/>
            <person name="Kim J.M."/>
            <person name="Han D.M."/>
            <person name="Kim K.H."/>
            <person name="Jeon C.O."/>
        </authorList>
    </citation>
    <scope>NUCLEOTIDE SEQUENCE [LARGE SCALE GENOMIC DNA]</scope>
    <source>
        <strain evidence="1 2">KMA01</strain>
    </source>
</reference>
<dbReference type="Proteomes" id="UP001209803">
    <property type="component" value="Chromosome"/>
</dbReference>
<evidence type="ECO:0000313" key="1">
    <source>
        <dbReference type="EMBL" id="WFE89726.1"/>
    </source>
</evidence>
<proteinExistence type="predicted"/>
<organism evidence="1 2">
    <name type="scientific">Roseibium porphyridii</name>
    <dbReference type="NCBI Taxonomy" id="2866279"/>
    <lineage>
        <taxon>Bacteria</taxon>
        <taxon>Pseudomonadati</taxon>
        <taxon>Pseudomonadota</taxon>
        <taxon>Alphaproteobacteria</taxon>
        <taxon>Hyphomicrobiales</taxon>
        <taxon>Stappiaceae</taxon>
        <taxon>Roseibium</taxon>
    </lineage>
</organism>
<protein>
    <recommendedName>
        <fullName evidence="3">DUF4412 domain-containing protein</fullName>
    </recommendedName>
</protein>
<evidence type="ECO:0008006" key="3">
    <source>
        <dbReference type="Google" id="ProtNLM"/>
    </source>
</evidence>
<gene>
    <name evidence="1" type="ORF">K1718_26835</name>
</gene>
<name>A0ABY8F2L9_9HYPH</name>
<evidence type="ECO:0000313" key="2">
    <source>
        <dbReference type="Proteomes" id="UP001209803"/>
    </source>
</evidence>
<dbReference type="EMBL" id="CP120863">
    <property type="protein sequence ID" value="WFE89726.1"/>
    <property type="molecule type" value="Genomic_DNA"/>
</dbReference>
<dbReference type="RefSeq" id="WP_265680221.1">
    <property type="nucleotide sequence ID" value="NZ_CP120863.1"/>
</dbReference>
<keyword evidence="2" id="KW-1185">Reference proteome</keyword>